<evidence type="ECO:0000313" key="2">
    <source>
        <dbReference type="Proteomes" id="UP000250235"/>
    </source>
</evidence>
<dbReference type="Proteomes" id="UP000250235">
    <property type="component" value="Unassembled WGS sequence"/>
</dbReference>
<proteinExistence type="predicted"/>
<accession>A0A2Z7AYA2</accession>
<reference evidence="1 2" key="1">
    <citation type="journal article" date="2015" name="Proc. Natl. Acad. Sci. U.S.A.">
        <title>The resurrection genome of Boea hygrometrica: A blueprint for survival of dehydration.</title>
        <authorList>
            <person name="Xiao L."/>
            <person name="Yang G."/>
            <person name="Zhang L."/>
            <person name="Yang X."/>
            <person name="Zhao S."/>
            <person name="Ji Z."/>
            <person name="Zhou Q."/>
            <person name="Hu M."/>
            <person name="Wang Y."/>
            <person name="Chen M."/>
            <person name="Xu Y."/>
            <person name="Jin H."/>
            <person name="Xiao X."/>
            <person name="Hu G."/>
            <person name="Bao F."/>
            <person name="Hu Y."/>
            <person name="Wan P."/>
            <person name="Li L."/>
            <person name="Deng X."/>
            <person name="Kuang T."/>
            <person name="Xiang C."/>
            <person name="Zhu J.K."/>
            <person name="Oliver M.J."/>
            <person name="He Y."/>
        </authorList>
    </citation>
    <scope>NUCLEOTIDE SEQUENCE [LARGE SCALE GENOMIC DNA]</scope>
    <source>
        <strain evidence="2">cv. XS01</strain>
    </source>
</reference>
<organism evidence="1 2">
    <name type="scientific">Dorcoceras hygrometricum</name>
    <dbReference type="NCBI Taxonomy" id="472368"/>
    <lineage>
        <taxon>Eukaryota</taxon>
        <taxon>Viridiplantae</taxon>
        <taxon>Streptophyta</taxon>
        <taxon>Embryophyta</taxon>
        <taxon>Tracheophyta</taxon>
        <taxon>Spermatophyta</taxon>
        <taxon>Magnoliopsida</taxon>
        <taxon>eudicotyledons</taxon>
        <taxon>Gunneridae</taxon>
        <taxon>Pentapetalae</taxon>
        <taxon>asterids</taxon>
        <taxon>lamiids</taxon>
        <taxon>Lamiales</taxon>
        <taxon>Gesneriaceae</taxon>
        <taxon>Didymocarpoideae</taxon>
        <taxon>Trichosporeae</taxon>
        <taxon>Loxocarpinae</taxon>
        <taxon>Dorcoceras</taxon>
    </lineage>
</organism>
<protein>
    <submittedName>
        <fullName evidence="1">Uncharacterized protein</fullName>
    </submittedName>
</protein>
<name>A0A2Z7AYA2_9LAMI</name>
<keyword evidence="2" id="KW-1185">Reference proteome</keyword>
<dbReference type="AlphaFoldDB" id="A0A2Z7AYA2"/>
<sequence length="425" mass="47013">MPGTACGTVPNAARAPVHNACARGQPPACSALAGGRQAPRNTVHDIRGLWPARGRNADSARCSTRSVLGKFVYLVTLVMSLFDLQDVCIAIGSIATLDLPMVVDLIGIYGMKGPYCTLTTTNWFLQALSVIPRGSWGYVARRFYHDPLGRALSAAPSSSHKAAAAAASSPEIRSGQLDEENPSVQISSGLLVQADEGVSNPVVDLIDDIYRRLPSALIFRIDRLPAHVFVLPLPHRRNRSEPGTSCQQESKHEFWLRHRRRRAWRPLPVRESAHAGAIVARWPRMMRGRWMLLWAMYCAMKAGRWCAVLRRSFVRRWSRRCASGRARWPRVGRAALPLSSRARARLVPSSCAAAGRPWRAAATSIVRRWLEACHHERHAMHCAHGRASRLARRRARLPCDSSCGAAAGRPPLRRSSADVVKAEFF</sequence>
<gene>
    <name evidence="1" type="ORF">F511_07063</name>
</gene>
<evidence type="ECO:0000313" key="1">
    <source>
        <dbReference type="EMBL" id="KZV26328.1"/>
    </source>
</evidence>
<dbReference type="EMBL" id="KV011304">
    <property type="protein sequence ID" value="KZV26328.1"/>
    <property type="molecule type" value="Genomic_DNA"/>
</dbReference>